<dbReference type="GO" id="GO:0005789">
    <property type="term" value="C:endoplasmic reticulum membrane"/>
    <property type="evidence" value="ECO:0007669"/>
    <property type="project" value="TreeGrafter"/>
</dbReference>
<name>A0A9P8P7H2_9ASCO</name>
<dbReference type="OrthoDB" id="10265193at2759"/>
<feature type="signal peptide" evidence="7">
    <location>
        <begin position="1"/>
        <end position="21"/>
    </location>
</feature>
<dbReference type="InterPro" id="IPR051136">
    <property type="entry name" value="Intracellular_Lectin-GPT"/>
</dbReference>
<dbReference type="Pfam" id="PF03388">
    <property type="entry name" value="Lectin_leg-like"/>
    <property type="match status" value="1"/>
</dbReference>
<keyword evidence="4 6" id="KW-1133">Transmembrane helix</keyword>
<keyword evidence="10" id="KW-1185">Reference proteome</keyword>
<gene>
    <name evidence="9" type="ORF">WICMUC_005544</name>
</gene>
<evidence type="ECO:0000256" key="5">
    <source>
        <dbReference type="ARBA" id="ARBA00023136"/>
    </source>
</evidence>
<dbReference type="SUPFAM" id="SSF49899">
    <property type="entry name" value="Concanavalin A-like lectins/glucanases"/>
    <property type="match status" value="1"/>
</dbReference>
<evidence type="ECO:0000256" key="3">
    <source>
        <dbReference type="ARBA" id="ARBA00022729"/>
    </source>
</evidence>
<dbReference type="GO" id="GO:0005537">
    <property type="term" value="F:D-mannose binding"/>
    <property type="evidence" value="ECO:0007669"/>
    <property type="project" value="TreeGrafter"/>
</dbReference>
<accession>A0A9P8P7H2</accession>
<organism evidence="9 10">
    <name type="scientific">Wickerhamomyces mucosus</name>
    <dbReference type="NCBI Taxonomy" id="1378264"/>
    <lineage>
        <taxon>Eukaryota</taxon>
        <taxon>Fungi</taxon>
        <taxon>Dikarya</taxon>
        <taxon>Ascomycota</taxon>
        <taxon>Saccharomycotina</taxon>
        <taxon>Saccharomycetes</taxon>
        <taxon>Phaffomycetales</taxon>
        <taxon>Wickerhamomycetaceae</taxon>
        <taxon>Wickerhamomyces</taxon>
    </lineage>
</organism>
<evidence type="ECO:0000256" key="7">
    <source>
        <dbReference type="SAM" id="SignalP"/>
    </source>
</evidence>
<reference evidence="9" key="1">
    <citation type="journal article" date="2021" name="Open Biol.">
        <title>Shared evolutionary footprints suggest mitochondrial oxidative damage underlies multiple complex I losses in fungi.</title>
        <authorList>
            <person name="Schikora-Tamarit M.A."/>
            <person name="Marcet-Houben M."/>
            <person name="Nosek J."/>
            <person name="Gabaldon T."/>
        </authorList>
    </citation>
    <scope>NUCLEOTIDE SEQUENCE</scope>
    <source>
        <strain evidence="9">CBS6341</strain>
    </source>
</reference>
<keyword evidence="2 6" id="KW-0812">Transmembrane</keyword>
<dbReference type="PANTHER" id="PTHR12223">
    <property type="entry name" value="VESICULAR MANNOSE-BINDING LECTIN"/>
    <property type="match status" value="1"/>
</dbReference>
<dbReference type="GO" id="GO:0000139">
    <property type="term" value="C:Golgi membrane"/>
    <property type="evidence" value="ECO:0007669"/>
    <property type="project" value="TreeGrafter"/>
</dbReference>
<sequence>MKFNIIIILIPLFNWFKLIYSIDQYDLINNHNKYFSITINNKSISFIDYEFKFQEIYNYFLRNLNWEINYKYLSNQSSINFKFELNQSIDDKSIESSIENFNKVENEDLKFNLNDFSTNFDNNIDNTSEYDTNFDNNTDTNTNTNDLLEIESLSLPDLTKLDYIDSLSITDWELLGDGQFLDGRLILTPQINTKSSLINKNLFENSHTWTFELIFRSLNGMGKTSSGLSIKLLNDDNQFNLNSNDFLFGGQFDGINLVVDSNSLKSSSIHFFINDGSISLNSDDEIYNKSIGSCLINYQDSQVPNTLRIVYDQNNFLIVQINNKICLKTSQIDLSNIQNFKIQIDSITKEILEQFEILKLKFYRGLIDEVLTNLNKFADQPKIVKKFVQLDKNEDNNSDNPDINQILKALILGNTQIQNRLDKLELQTNDNINNINNDYDINNLYNRLTSIDDKVSNLFNQLQSIQQSNVPKDNKDLINHLREVDYSLDQLTKKLEVYNLNHNENNLTLSIALTSGFKYIFIIISIFMIILG</sequence>
<evidence type="ECO:0000313" key="10">
    <source>
        <dbReference type="Proteomes" id="UP000769528"/>
    </source>
</evidence>
<keyword evidence="5 6" id="KW-0472">Membrane</keyword>
<dbReference type="GO" id="GO:0005793">
    <property type="term" value="C:endoplasmic reticulum-Golgi intermediate compartment"/>
    <property type="evidence" value="ECO:0007669"/>
    <property type="project" value="TreeGrafter"/>
</dbReference>
<dbReference type="GO" id="GO:0030134">
    <property type="term" value="C:COPII-coated ER to Golgi transport vesicle"/>
    <property type="evidence" value="ECO:0007669"/>
    <property type="project" value="TreeGrafter"/>
</dbReference>
<feature type="transmembrane region" description="Helical" evidence="6">
    <location>
        <begin position="507"/>
        <end position="531"/>
    </location>
</feature>
<dbReference type="InterPro" id="IPR005052">
    <property type="entry name" value="Lectin_leg"/>
</dbReference>
<proteinExistence type="predicted"/>
<keyword evidence="3 7" id="KW-0732">Signal</keyword>
<dbReference type="PANTHER" id="PTHR12223:SF28">
    <property type="entry name" value="LECTIN, MANNOSE BINDING 1 LIKE"/>
    <property type="match status" value="1"/>
</dbReference>
<evidence type="ECO:0000256" key="4">
    <source>
        <dbReference type="ARBA" id="ARBA00022989"/>
    </source>
</evidence>
<dbReference type="Proteomes" id="UP000769528">
    <property type="component" value="Unassembled WGS sequence"/>
</dbReference>
<evidence type="ECO:0000259" key="8">
    <source>
        <dbReference type="PROSITE" id="PS51328"/>
    </source>
</evidence>
<dbReference type="Gene3D" id="2.60.120.200">
    <property type="match status" value="1"/>
</dbReference>
<comment type="subcellular location">
    <subcellularLocation>
        <location evidence="1">Membrane</location>
        <topology evidence="1">Single-pass type I membrane protein</topology>
    </subcellularLocation>
</comment>
<comment type="caution">
    <text evidence="9">The sequence shown here is derived from an EMBL/GenBank/DDBJ whole genome shotgun (WGS) entry which is preliminary data.</text>
</comment>
<dbReference type="EMBL" id="JAEUBF010001406">
    <property type="protein sequence ID" value="KAH3666727.1"/>
    <property type="molecule type" value="Genomic_DNA"/>
</dbReference>
<dbReference type="AlphaFoldDB" id="A0A9P8P7H2"/>
<protein>
    <recommendedName>
        <fullName evidence="8">L-type lectin-like domain-containing protein</fullName>
    </recommendedName>
</protein>
<reference evidence="9" key="2">
    <citation type="submission" date="2021-01" db="EMBL/GenBank/DDBJ databases">
        <authorList>
            <person name="Schikora-Tamarit M.A."/>
        </authorList>
    </citation>
    <scope>NUCLEOTIDE SEQUENCE</scope>
    <source>
        <strain evidence="9">CBS6341</strain>
    </source>
</reference>
<dbReference type="PROSITE" id="PS51328">
    <property type="entry name" value="L_LECTIN_LIKE"/>
    <property type="match status" value="1"/>
</dbReference>
<feature type="domain" description="L-type lectin-like" evidence="8">
    <location>
        <begin position="145"/>
        <end position="365"/>
    </location>
</feature>
<evidence type="ECO:0000256" key="6">
    <source>
        <dbReference type="SAM" id="Phobius"/>
    </source>
</evidence>
<evidence type="ECO:0000256" key="2">
    <source>
        <dbReference type="ARBA" id="ARBA00022692"/>
    </source>
</evidence>
<feature type="chain" id="PRO_5040407548" description="L-type lectin-like domain-containing protein" evidence="7">
    <location>
        <begin position="22"/>
        <end position="532"/>
    </location>
</feature>
<dbReference type="InterPro" id="IPR013320">
    <property type="entry name" value="ConA-like_dom_sf"/>
</dbReference>
<evidence type="ECO:0000256" key="1">
    <source>
        <dbReference type="ARBA" id="ARBA00004479"/>
    </source>
</evidence>
<evidence type="ECO:0000313" key="9">
    <source>
        <dbReference type="EMBL" id="KAH3666727.1"/>
    </source>
</evidence>
<dbReference type="GO" id="GO:0006888">
    <property type="term" value="P:endoplasmic reticulum to Golgi vesicle-mediated transport"/>
    <property type="evidence" value="ECO:0007669"/>
    <property type="project" value="TreeGrafter"/>
</dbReference>